<dbReference type="EMBL" id="AP019303">
    <property type="protein sequence ID" value="BBH07543.1"/>
    <property type="molecule type" value="Genomic_DNA"/>
</dbReference>
<dbReference type="AlphaFoldDB" id="A0A4Y1RUV8"/>
<organism evidence="1">
    <name type="scientific">Prunus dulcis</name>
    <name type="common">Almond</name>
    <name type="synonym">Amygdalus dulcis</name>
    <dbReference type="NCBI Taxonomy" id="3755"/>
    <lineage>
        <taxon>Eukaryota</taxon>
        <taxon>Viridiplantae</taxon>
        <taxon>Streptophyta</taxon>
        <taxon>Embryophyta</taxon>
        <taxon>Tracheophyta</taxon>
        <taxon>Spermatophyta</taxon>
        <taxon>Magnoliopsida</taxon>
        <taxon>eudicotyledons</taxon>
        <taxon>Gunneridae</taxon>
        <taxon>Pentapetalae</taxon>
        <taxon>rosids</taxon>
        <taxon>fabids</taxon>
        <taxon>Rosales</taxon>
        <taxon>Rosaceae</taxon>
        <taxon>Amygdaloideae</taxon>
        <taxon>Amygdaleae</taxon>
        <taxon>Prunus</taxon>
    </lineage>
</organism>
<evidence type="ECO:0000313" key="1">
    <source>
        <dbReference type="EMBL" id="BBH07543.1"/>
    </source>
</evidence>
<gene>
    <name evidence="1" type="ORF">Prudu_019512</name>
</gene>
<sequence>MGIDGVLFPFEEEEVKAEKKTAPVVKVAAKPRRGLMFMVEWVKFTNGLGLIRALENGKFMPTVTND</sequence>
<protein>
    <submittedName>
        <fullName evidence="1">FASCICLIN-like arabinogalactan protein 17</fullName>
    </submittedName>
</protein>
<accession>A0A4Y1RUV8</accession>
<name>A0A4Y1RUV8_PRUDU</name>
<proteinExistence type="predicted"/>
<reference evidence="1" key="1">
    <citation type="journal article" date="2019" name="Science">
        <title>Mutation of a bHLH transcription factor allowed almond domestication.</title>
        <authorList>
            <person name="Sanchez-Perez R."/>
            <person name="Pavan S."/>
            <person name="Mazzeo R."/>
            <person name="Moldovan C."/>
            <person name="Aiese Cigliano R."/>
            <person name="Del Cueto J."/>
            <person name="Ricciardi F."/>
            <person name="Lotti C."/>
            <person name="Ricciardi L."/>
            <person name="Dicenta F."/>
            <person name="Lopez-Marques R.L."/>
            <person name="Lindberg Moller B."/>
        </authorList>
    </citation>
    <scope>NUCLEOTIDE SEQUENCE</scope>
</reference>